<name>A0AAQ3M0Q6_9PEZI</name>
<evidence type="ECO:0000256" key="9">
    <source>
        <dbReference type="SAM" id="MobiDB-lite"/>
    </source>
</evidence>
<accession>A0AAQ3M0Q6</accession>
<dbReference type="GO" id="GO:0000462">
    <property type="term" value="P:maturation of SSU-rRNA from tricistronic rRNA transcript (SSU-rRNA, 5.8S rRNA, LSU-rRNA)"/>
    <property type="evidence" value="ECO:0007669"/>
    <property type="project" value="TreeGrafter"/>
</dbReference>
<feature type="compositionally biased region" description="Acidic residues" evidence="9">
    <location>
        <begin position="260"/>
        <end position="273"/>
    </location>
</feature>
<keyword evidence="8" id="KW-0539">Nucleus</keyword>
<evidence type="ECO:0000256" key="3">
    <source>
        <dbReference type="ARBA" id="ARBA00006916"/>
    </source>
</evidence>
<keyword evidence="6" id="KW-0698">rRNA processing</keyword>
<comment type="similarity">
    <text evidence="3">Belongs to the EFG1 family.</text>
</comment>
<feature type="compositionally biased region" description="Basic and acidic residues" evidence="9">
    <location>
        <begin position="239"/>
        <end position="259"/>
    </location>
</feature>
<dbReference type="AlphaFoldDB" id="A0AAQ3M0Q6"/>
<dbReference type="InterPro" id="IPR050786">
    <property type="entry name" value="EFG1_rRNA-proc"/>
</dbReference>
<feature type="region of interest" description="Disordered" evidence="9">
    <location>
        <begin position="1"/>
        <end position="48"/>
    </location>
</feature>
<reference evidence="10 11" key="1">
    <citation type="submission" date="2023-11" db="EMBL/GenBank/DDBJ databases">
        <title>An acidophilic fungus is an integral part of prey digestion in a carnivorous sundew plant.</title>
        <authorList>
            <person name="Tsai I.J."/>
        </authorList>
    </citation>
    <scope>NUCLEOTIDE SEQUENCE [LARGE SCALE GENOMIC DNA]</scope>
    <source>
        <strain evidence="10">169a</strain>
    </source>
</reference>
<gene>
    <name evidence="10" type="ORF">R9X50_00141700</name>
</gene>
<keyword evidence="11" id="KW-1185">Reference proteome</keyword>
<feature type="region of interest" description="Disordered" evidence="9">
    <location>
        <begin position="171"/>
        <end position="193"/>
    </location>
</feature>
<keyword evidence="7" id="KW-0175">Coiled coil</keyword>
<dbReference type="Pfam" id="PF10153">
    <property type="entry name" value="Efg1"/>
    <property type="match status" value="1"/>
</dbReference>
<sequence length="273" mass="30776">MATKRPNSSIHPSRQEQVPVDRSRKRRKVLPPTHTSGVGKSFKKAHTVNDLKSKVRSLRRLLEHSENLPANVRVEKERALQSAQFELEMEQLAKKRSDIIGRYHKVRFFDRQKATKRLKRARKELREANENGSGDVEALQKMVDEAEVDVHYAQYYPLDVAYLSLFPSKRKTDGADGEAAESEGAVTERQGDPVMWQRVKQAMADGTLDILRNGSFAQNAAVETDANRVSAEVKHKKASKVDKEKISSKAKSKDNKQEEGADSADESDGGFFE</sequence>
<comment type="function">
    <text evidence="1">Involved in rRNA processing.</text>
</comment>
<dbReference type="InterPro" id="IPR019310">
    <property type="entry name" value="Efg1"/>
</dbReference>
<evidence type="ECO:0000256" key="1">
    <source>
        <dbReference type="ARBA" id="ARBA00002773"/>
    </source>
</evidence>
<dbReference type="EMBL" id="CP138581">
    <property type="protein sequence ID" value="WPG98624.1"/>
    <property type="molecule type" value="Genomic_DNA"/>
</dbReference>
<feature type="compositionally biased region" description="Polar residues" evidence="9">
    <location>
        <begin position="1"/>
        <end position="16"/>
    </location>
</feature>
<evidence type="ECO:0000256" key="5">
    <source>
        <dbReference type="ARBA" id="ARBA00019827"/>
    </source>
</evidence>
<evidence type="ECO:0000256" key="8">
    <source>
        <dbReference type="ARBA" id="ARBA00023242"/>
    </source>
</evidence>
<dbReference type="GO" id="GO:0005730">
    <property type="term" value="C:nucleolus"/>
    <property type="evidence" value="ECO:0007669"/>
    <property type="project" value="UniProtKB-SubCell"/>
</dbReference>
<evidence type="ECO:0000256" key="4">
    <source>
        <dbReference type="ARBA" id="ARBA00018689"/>
    </source>
</evidence>
<dbReference type="Proteomes" id="UP001303373">
    <property type="component" value="Chromosome 2"/>
</dbReference>
<dbReference type="PANTHER" id="PTHR33911">
    <property type="entry name" value="RRNA-PROCESSING PROTEIN EFG1"/>
    <property type="match status" value="1"/>
</dbReference>
<evidence type="ECO:0000313" key="11">
    <source>
        <dbReference type="Proteomes" id="UP001303373"/>
    </source>
</evidence>
<feature type="region of interest" description="Disordered" evidence="9">
    <location>
        <begin position="224"/>
        <end position="273"/>
    </location>
</feature>
<evidence type="ECO:0000256" key="2">
    <source>
        <dbReference type="ARBA" id="ARBA00004604"/>
    </source>
</evidence>
<organism evidence="10 11">
    <name type="scientific">Acrodontium crateriforme</name>
    <dbReference type="NCBI Taxonomy" id="150365"/>
    <lineage>
        <taxon>Eukaryota</taxon>
        <taxon>Fungi</taxon>
        <taxon>Dikarya</taxon>
        <taxon>Ascomycota</taxon>
        <taxon>Pezizomycotina</taxon>
        <taxon>Dothideomycetes</taxon>
        <taxon>Dothideomycetidae</taxon>
        <taxon>Mycosphaerellales</taxon>
        <taxon>Teratosphaeriaceae</taxon>
        <taxon>Acrodontium</taxon>
    </lineage>
</organism>
<dbReference type="GO" id="GO:0030688">
    <property type="term" value="C:preribosome, small subunit precursor"/>
    <property type="evidence" value="ECO:0007669"/>
    <property type="project" value="TreeGrafter"/>
</dbReference>
<comment type="subcellular location">
    <subcellularLocation>
        <location evidence="2">Nucleus</location>
        <location evidence="2">Nucleolus</location>
    </subcellularLocation>
</comment>
<evidence type="ECO:0000256" key="6">
    <source>
        <dbReference type="ARBA" id="ARBA00022552"/>
    </source>
</evidence>
<protein>
    <recommendedName>
        <fullName evidence="4">rRNA-processing protein EFG1</fullName>
    </recommendedName>
    <alternativeName>
        <fullName evidence="5">rRNA-processing protein efg1</fullName>
    </alternativeName>
</protein>
<evidence type="ECO:0000256" key="7">
    <source>
        <dbReference type="ARBA" id="ARBA00023054"/>
    </source>
</evidence>
<dbReference type="PANTHER" id="PTHR33911:SF1">
    <property type="entry name" value="RRNA-PROCESSING PROTEIN EFG1"/>
    <property type="match status" value="1"/>
</dbReference>
<proteinExistence type="inferred from homology"/>
<evidence type="ECO:0000313" key="10">
    <source>
        <dbReference type="EMBL" id="WPG98624.1"/>
    </source>
</evidence>